<gene>
    <name evidence="1" type="ORF">HNR42_003174</name>
</gene>
<name>A0A841I3V3_9DEIO</name>
<dbReference type="AlphaFoldDB" id="A0A841I3V3"/>
<accession>A0A841I3V3</accession>
<organism evidence="1 2">
    <name type="scientific">Deinobacterium chartae</name>
    <dbReference type="NCBI Taxonomy" id="521158"/>
    <lineage>
        <taxon>Bacteria</taxon>
        <taxon>Thermotogati</taxon>
        <taxon>Deinococcota</taxon>
        <taxon>Deinococci</taxon>
        <taxon>Deinococcales</taxon>
        <taxon>Deinococcaceae</taxon>
        <taxon>Deinobacterium</taxon>
    </lineage>
</organism>
<dbReference type="EMBL" id="JACHHG010000014">
    <property type="protein sequence ID" value="MBB6099716.1"/>
    <property type="molecule type" value="Genomic_DNA"/>
</dbReference>
<dbReference type="Proteomes" id="UP000569951">
    <property type="component" value="Unassembled WGS sequence"/>
</dbReference>
<evidence type="ECO:0000313" key="1">
    <source>
        <dbReference type="EMBL" id="MBB6099716.1"/>
    </source>
</evidence>
<keyword evidence="2" id="KW-1185">Reference proteome</keyword>
<evidence type="ECO:0000313" key="2">
    <source>
        <dbReference type="Proteomes" id="UP000569951"/>
    </source>
</evidence>
<sequence length="83" mass="9491">MRTLVIIPCGQRKIWYKRPELGAVRAEEAYTGTPFVVNREYARSFGDAWVILSAKYGADPLRLGFRIRNIKHDKNGKVSLPVE</sequence>
<reference evidence="1 2" key="1">
    <citation type="submission" date="2020-08" db="EMBL/GenBank/DDBJ databases">
        <title>Genomic Encyclopedia of Type Strains, Phase IV (KMG-IV): sequencing the most valuable type-strain genomes for metagenomic binning, comparative biology and taxonomic classification.</title>
        <authorList>
            <person name="Goeker M."/>
        </authorList>
    </citation>
    <scope>NUCLEOTIDE SEQUENCE [LARGE SCALE GENOMIC DNA]</scope>
    <source>
        <strain evidence="1 2">DSM 21458</strain>
    </source>
</reference>
<comment type="caution">
    <text evidence="1">The sequence shown here is derived from an EMBL/GenBank/DDBJ whole genome shotgun (WGS) entry which is preliminary data.</text>
</comment>
<proteinExistence type="predicted"/>
<protein>
    <submittedName>
        <fullName evidence="1">Uncharacterized protein</fullName>
    </submittedName>
</protein>